<sequence>MRAIILTLVFALFFSCNEKEKQSSLKKIPKNAIVVDINGNPIELPKDKLIILNFMAYSCSACMKEIPVIKKVLRKPEFKDKFYLVGLVIDTNKNDLSDKEFPKYANNKINFIKFPVPGTPTTYIITPKGKKLVYIFGAVTEENFEKFLKEALRKYKGAI</sequence>
<dbReference type="PANTHER" id="PTHR42852">
    <property type="entry name" value="THIOL:DISULFIDE INTERCHANGE PROTEIN DSBE"/>
    <property type="match status" value="1"/>
</dbReference>
<dbReference type="Gene3D" id="3.40.30.10">
    <property type="entry name" value="Glutaredoxin"/>
    <property type="match status" value="1"/>
</dbReference>
<dbReference type="PANTHER" id="PTHR42852:SF13">
    <property type="entry name" value="PROTEIN DIPZ"/>
    <property type="match status" value="1"/>
</dbReference>
<name>A0A3M0B7U7_9AQUI</name>
<keyword evidence="3" id="KW-1185">Reference proteome</keyword>
<dbReference type="PROSITE" id="PS51257">
    <property type="entry name" value="PROKAR_LIPOPROTEIN"/>
    <property type="match status" value="1"/>
</dbReference>
<accession>A0A3M0B7U7</accession>
<protein>
    <submittedName>
        <fullName evidence="2">F plasmid transfer operon protein TraF</fullName>
    </submittedName>
</protein>
<feature type="domain" description="Thioredoxin" evidence="1">
    <location>
        <begin position="22"/>
        <end position="153"/>
    </location>
</feature>
<dbReference type="RefSeq" id="WP_121923682.1">
    <property type="nucleotide sequence ID" value="NZ_REFO01000016.1"/>
</dbReference>
<dbReference type="Pfam" id="PF13728">
    <property type="entry name" value="TraF"/>
    <property type="match status" value="1"/>
</dbReference>
<dbReference type="EMBL" id="REFO01000016">
    <property type="protein sequence ID" value="RMA92534.1"/>
    <property type="molecule type" value="Genomic_DNA"/>
</dbReference>
<organism evidence="2 3">
    <name type="scientific">Hydrogenothermus marinus</name>
    <dbReference type="NCBI Taxonomy" id="133270"/>
    <lineage>
        <taxon>Bacteria</taxon>
        <taxon>Pseudomonadati</taxon>
        <taxon>Aquificota</taxon>
        <taxon>Aquificia</taxon>
        <taxon>Aquificales</taxon>
        <taxon>Hydrogenothermaceae</taxon>
        <taxon>Hydrogenothermus</taxon>
    </lineage>
</organism>
<dbReference type="SUPFAM" id="SSF52833">
    <property type="entry name" value="Thioredoxin-like"/>
    <property type="match status" value="1"/>
</dbReference>
<dbReference type="CDD" id="cd02966">
    <property type="entry name" value="TlpA_like_family"/>
    <property type="match status" value="1"/>
</dbReference>
<dbReference type="InterPro" id="IPR039555">
    <property type="entry name" value="TraF/TrbB"/>
</dbReference>
<proteinExistence type="predicted"/>
<evidence type="ECO:0000259" key="1">
    <source>
        <dbReference type="PROSITE" id="PS51352"/>
    </source>
</evidence>
<reference evidence="2 3" key="1">
    <citation type="submission" date="2018-10" db="EMBL/GenBank/DDBJ databases">
        <title>Genomic Encyclopedia of Archaeal and Bacterial Type Strains, Phase II (KMG-II): from individual species to whole genera.</title>
        <authorList>
            <person name="Goeker M."/>
        </authorList>
    </citation>
    <scope>NUCLEOTIDE SEQUENCE [LARGE SCALE GENOMIC DNA]</scope>
    <source>
        <strain evidence="2 3">VM1</strain>
    </source>
</reference>
<dbReference type="OrthoDB" id="9788279at2"/>
<evidence type="ECO:0000313" key="2">
    <source>
        <dbReference type="EMBL" id="RMA92534.1"/>
    </source>
</evidence>
<dbReference type="AlphaFoldDB" id="A0A3M0B7U7"/>
<evidence type="ECO:0000313" key="3">
    <source>
        <dbReference type="Proteomes" id="UP000280842"/>
    </source>
</evidence>
<dbReference type="InterPro" id="IPR036249">
    <property type="entry name" value="Thioredoxin-like_sf"/>
</dbReference>
<gene>
    <name evidence="2" type="ORF">CLV39_1582</name>
</gene>
<dbReference type="Proteomes" id="UP000280842">
    <property type="component" value="Unassembled WGS sequence"/>
</dbReference>
<dbReference type="InterPro" id="IPR050553">
    <property type="entry name" value="Thioredoxin_ResA/DsbE_sf"/>
</dbReference>
<dbReference type="PROSITE" id="PS51352">
    <property type="entry name" value="THIOREDOXIN_2"/>
    <property type="match status" value="1"/>
</dbReference>
<comment type="caution">
    <text evidence="2">The sequence shown here is derived from an EMBL/GenBank/DDBJ whole genome shotgun (WGS) entry which is preliminary data.</text>
</comment>
<dbReference type="InterPro" id="IPR013766">
    <property type="entry name" value="Thioredoxin_domain"/>
</dbReference>